<reference evidence="9" key="1">
    <citation type="submission" date="2022-08" db="UniProtKB">
        <authorList>
            <consortium name="EnsemblMetazoa"/>
        </authorList>
    </citation>
    <scope>IDENTIFICATION</scope>
    <source>
        <strain evidence="9">05x7-T-G4-1.051#20</strain>
    </source>
</reference>
<dbReference type="Pfam" id="PF07679">
    <property type="entry name" value="I-set"/>
    <property type="match status" value="1"/>
</dbReference>
<dbReference type="InterPro" id="IPR043136">
    <property type="entry name" value="B30.2/SPRY_sf"/>
</dbReference>
<dbReference type="InterPro" id="IPR006573">
    <property type="entry name" value="NHR_dom"/>
</dbReference>
<evidence type="ECO:0000313" key="9">
    <source>
        <dbReference type="EnsemblMetazoa" id="G29214.1:cds"/>
    </source>
</evidence>
<keyword evidence="2 7" id="KW-0472">Membrane</keyword>
<evidence type="ECO:0000256" key="6">
    <source>
        <dbReference type="SAM" id="Coils"/>
    </source>
</evidence>
<dbReference type="EnsemblMetazoa" id="G29214.1">
    <property type="protein sequence ID" value="G29214.1:cds"/>
    <property type="gene ID" value="G29214"/>
</dbReference>
<evidence type="ECO:0000256" key="7">
    <source>
        <dbReference type="SAM" id="Phobius"/>
    </source>
</evidence>
<dbReference type="InterPro" id="IPR003599">
    <property type="entry name" value="Ig_sub"/>
</dbReference>
<dbReference type="InterPro" id="IPR036179">
    <property type="entry name" value="Ig-like_dom_sf"/>
</dbReference>
<dbReference type="Gene3D" id="2.60.120.920">
    <property type="match status" value="1"/>
</dbReference>
<keyword evidence="5" id="KW-0393">Immunoglobulin domain</keyword>
<dbReference type="InterPro" id="IPR013783">
    <property type="entry name" value="Ig-like_fold"/>
</dbReference>
<dbReference type="InterPro" id="IPR041249">
    <property type="entry name" value="HEPN_DZIP3"/>
</dbReference>
<evidence type="ECO:0000256" key="2">
    <source>
        <dbReference type="ARBA" id="ARBA00023136"/>
    </source>
</evidence>
<keyword evidence="10" id="KW-1185">Reference proteome</keyword>
<name>A0A8W8LQH8_MAGGI</name>
<dbReference type="GO" id="GO:0098609">
    <property type="term" value="P:cell-cell adhesion"/>
    <property type="evidence" value="ECO:0007669"/>
    <property type="project" value="TreeGrafter"/>
</dbReference>
<dbReference type="GO" id="GO:0005911">
    <property type="term" value="C:cell-cell junction"/>
    <property type="evidence" value="ECO:0007669"/>
    <property type="project" value="TreeGrafter"/>
</dbReference>
<sequence length="919" mass="104701">MECFCELVPHLSEGLCLTVNFLVNKVAIFGMVVLIAISISHLWLNQERIIKIQIEGQGTAQVGDVVCLTGNVEFHPSVKYLRWQKYHNGYFVDININKSKYQGSTKNLQNPKLVINDGDQDDEADYRLEVQLAKSTQYSNVRNVKILSSALLETPTIQIYPDEPDGKYYVGEDVTIKANIRNPLGVLCVTWQKETEAGTHTINTALPKYKETSNASDEHQLLIRDCNDSDQGGYFLLAACNYDQEDARSNKIYLNIVKGPPIVTLSQVSETVYEKPVEFKAAIRIFPKQCDVNWLRGSQQIDINQPKYAGSTVVGASPVLWINEVNKDDEGDYSIEVINKEWEPIRISKKLVVNTEKPTVSLKISEESDSMNFGNTITLKAEITASPPPSSIQWIRINKKGKNEEIKNKSGKFLIKNLNENCQTLRIENLDFSDNGKYKITVTNAVGEAQNALDIKVGGQMIFIAGPTVVAPAEIIKFRTEYHISESFSNPMWLKIKHFQAKEIVFDGTKYSVYNTASTSSIKNQKFVIADAEKEGDTAAYQLALDNMRSNKLNIFVDNCGEYSTEKEGNCLRFFALQTVSTKAMRIAFDKMQPAQFKDKIKEFKRYCKSHLTQTNRGSSADLDISIMYTIIRNVCQVQPPKNGWGKQPNDNDTDISDDIERIRHKRNLICHENALNMETSNFNKSALDLIRAIRRLTLEDVQIIEDVCDVLNKVFTKGEIMEEMIQELRVFQKNARKWEELCQSEELQDEAQSTNRDIELENMENMGFHFKHDRGIIIGDYSTLATNRWGIEKRICFMNRPMKQEEEVHIRGGLENEHWSCIHIGLTNVDPATIPNEEDKKKAIRCKLQPYNICNYEGHGLCFEPFHLCISLCKNATLLIHTIGTKREYLSFPKVSPNDPVWLVIELFERGVIWITPS</sequence>
<dbReference type="SMART" id="SM00409">
    <property type="entry name" value="IG"/>
    <property type="match status" value="4"/>
</dbReference>
<keyword evidence="6" id="KW-0175">Coiled coil</keyword>
<keyword evidence="7" id="KW-0812">Transmembrane</keyword>
<dbReference type="AlphaFoldDB" id="A0A8W8LQH8"/>
<evidence type="ECO:0000256" key="4">
    <source>
        <dbReference type="ARBA" id="ARBA00023180"/>
    </source>
</evidence>
<evidence type="ECO:0000313" key="10">
    <source>
        <dbReference type="Proteomes" id="UP000005408"/>
    </source>
</evidence>
<organism evidence="9 10">
    <name type="scientific">Magallana gigas</name>
    <name type="common">Pacific oyster</name>
    <name type="synonym">Crassostrea gigas</name>
    <dbReference type="NCBI Taxonomy" id="29159"/>
    <lineage>
        <taxon>Eukaryota</taxon>
        <taxon>Metazoa</taxon>
        <taxon>Spiralia</taxon>
        <taxon>Lophotrochozoa</taxon>
        <taxon>Mollusca</taxon>
        <taxon>Bivalvia</taxon>
        <taxon>Autobranchia</taxon>
        <taxon>Pteriomorphia</taxon>
        <taxon>Ostreida</taxon>
        <taxon>Ostreoidea</taxon>
        <taxon>Ostreidae</taxon>
        <taxon>Magallana</taxon>
    </lineage>
</organism>
<proteinExistence type="predicted"/>
<dbReference type="PROSITE" id="PS50835">
    <property type="entry name" value="IG_LIKE"/>
    <property type="match status" value="1"/>
</dbReference>
<feature type="coiled-coil region" evidence="6">
    <location>
        <begin position="722"/>
        <end position="765"/>
    </location>
</feature>
<evidence type="ECO:0000259" key="8">
    <source>
        <dbReference type="PROSITE" id="PS50835"/>
    </source>
</evidence>
<feature type="transmembrane region" description="Helical" evidence="7">
    <location>
        <begin position="26"/>
        <end position="44"/>
    </location>
</feature>
<dbReference type="SUPFAM" id="SSF48726">
    <property type="entry name" value="Immunoglobulin"/>
    <property type="match status" value="2"/>
</dbReference>
<dbReference type="Pfam" id="PF18738">
    <property type="entry name" value="HEPN_DZIP3"/>
    <property type="match status" value="1"/>
</dbReference>
<dbReference type="InterPro" id="IPR051275">
    <property type="entry name" value="Cell_adhesion_signaling"/>
</dbReference>
<comment type="subcellular location">
    <subcellularLocation>
        <location evidence="1">Membrane</location>
        <topology evidence="1">Single-pass type I membrane protein</topology>
    </subcellularLocation>
</comment>
<dbReference type="GO" id="GO:0050839">
    <property type="term" value="F:cell adhesion molecule binding"/>
    <property type="evidence" value="ECO:0007669"/>
    <property type="project" value="TreeGrafter"/>
</dbReference>
<evidence type="ECO:0000256" key="1">
    <source>
        <dbReference type="ARBA" id="ARBA00004479"/>
    </source>
</evidence>
<dbReference type="InterPro" id="IPR013098">
    <property type="entry name" value="Ig_I-set"/>
</dbReference>
<keyword evidence="7" id="KW-1133">Transmembrane helix</keyword>
<dbReference type="Gene3D" id="2.60.40.10">
    <property type="entry name" value="Immunoglobulins"/>
    <property type="match status" value="3"/>
</dbReference>
<dbReference type="Pfam" id="PF07177">
    <property type="entry name" value="Neuralized"/>
    <property type="match status" value="1"/>
</dbReference>
<evidence type="ECO:0000256" key="5">
    <source>
        <dbReference type="ARBA" id="ARBA00023319"/>
    </source>
</evidence>
<evidence type="ECO:0000256" key="3">
    <source>
        <dbReference type="ARBA" id="ARBA00023157"/>
    </source>
</evidence>
<dbReference type="Proteomes" id="UP000005408">
    <property type="component" value="Unassembled WGS sequence"/>
</dbReference>
<protein>
    <recommendedName>
        <fullName evidence="8">Ig-like domain-containing protein</fullName>
    </recommendedName>
</protein>
<dbReference type="GO" id="GO:0005886">
    <property type="term" value="C:plasma membrane"/>
    <property type="evidence" value="ECO:0007669"/>
    <property type="project" value="TreeGrafter"/>
</dbReference>
<accession>A0A8W8LQH8</accession>
<feature type="domain" description="Ig-like" evidence="8">
    <location>
        <begin position="358"/>
        <end position="456"/>
    </location>
</feature>
<dbReference type="InterPro" id="IPR007110">
    <property type="entry name" value="Ig-like_dom"/>
</dbReference>
<dbReference type="PANTHER" id="PTHR11640:SF158">
    <property type="entry name" value="V-SET AND IMMUNOGLOBULIN DOMAIN-CONTAINING PROTEIN 10-LIKE 2"/>
    <property type="match status" value="1"/>
</dbReference>
<keyword evidence="4" id="KW-0325">Glycoprotein</keyword>
<dbReference type="PANTHER" id="PTHR11640">
    <property type="entry name" value="NEPHRIN"/>
    <property type="match status" value="1"/>
</dbReference>
<keyword evidence="3" id="KW-1015">Disulfide bond</keyword>